<evidence type="ECO:0000256" key="1">
    <source>
        <dbReference type="ARBA" id="ARBA00004370"/>
    </source>
</evidence>
<dbReference type="GO" id="GO:0016020">
    <property type="term" value="C:membrane"/>
    <property type="evidence" value="ECO:0007669"/>
    <property type="project" value="UniProtKB-SubCell"/>
</dbReference>
<evidence type="ECO:0000256" key="2">
    <source>
        <dbReference type="ARBA" id="ARBA00023136"/>
    </source>
</evidence>
<comment type="subcellular location">
    <subcellularLocation>
        <location evidence="1">Membrane</location>
    </subcellularLocation>
</comment>
<evidence type="ECO:0000313" key="4">
    <source>
        <dbReference type="Proteomes" id="UP001604277"/>
    </source>
</evidence>
<evidence type="ECO:0000313" key="3">
    <source>
        <dbReference type="EMBL" id="KAL2555051.1"/>
    </source>
</evidence>
<accession>A0ABD1WZQ6</accession>
<dbReference type="Proteomes" id="UP001604277">
    <property type="component" value="Unassembled WGS sequence"/>
</dbReference>
<dbReference type="PANTHER" id="PTHR31234:SF71">
    <property type="entry name" value="LATE EMBRYOGENESIS ABUNDANT PROTEIN, LEA_2 SUBGROUP"/>
    <property type="match status" value="1"/>
</dbReference>
<keyword evidence="2" id="KW-0472">Membrane</keyword>
<sequence>MPIFSVQTVDIESYKIDVNKSDQSIFVSTVSSLILKAENPNKVGLSYGASRFHVLSQGLVVGLIRIPQFHQPPLSKNVSVEMRVLFECMNISQIMASADGNIFQIRISGDIRAQVGILNITFPKLKVALDCDLSISHLSFRNQVWIQNNNMKKKKKNGEASFLSITVAVDPQSPQGVVVEAQI</sequence>
<dbReference type="AlphaFoldDB" id="A0ABD1WZQ6"/>
<dbReference type="PANTHER" id="PTHR31234">
    <property type="entry name" value="LATE EMBRYOGENESIS ABUNDANT (LEA) HYDROXYPROLINE-RICH GLYCOPROTEIN FAMILY"/>
    <property type="match status" value="1"/>
</dbReference>
<gene>
    <name evidence="3" type="ORF">Fot_08670</name>
</gene>
<reference evidence="4" key="1">
    <citation type="submission" date="2024-07" db="EMBL/GenBank/DDBJ databases">
        <title>Two chromosome-level genome assemblies of Korean endemic species Abeliophyllum distichum and Forsythia ovata (Oleaceae).</title>
        <authorList>
            <person name="Jang H."/>
        </authorList>
    </citation>
    <scope>NUCLEOTIDE SEQUENCE [LARGE SCALE GENOMIC DNA]</scope>
</reference>
<comment type="caution">
    <text evidence="3">The sequence shown here is derived from an EMBL/GenBank/DDBJ whole genome shotgun (WGS) entry which is preliminary data.</text>
</comment>
<evidence type="ECO:0008006" key="5">
    <source>
        <dbReference type="Google" id="ProtNLM"/>
    </source>
</evidence>
<proteinExistence type="predicted"/>
<organism evidence="3 4">
    <name type="scientific">Forsythia ovata</name>
    <dbReference type="NCBI Taxonomy" id="205694"/>
    <lineage>
        <taxon>Eukaryota</taxon>
        <taxon>Viridiplantae</taxon>
        <taxon>Streptophyta</taxon>
        <taxon>Embryophyta</taxon>
        <taxon>Tracheophyta</taxon>
        <taxon>Spermatophyta</taxon>
        <taxon>Magnoliopsida</taxon>
        <taxon>eudicotyledons</taxon>
        <taxon>Gunneridae</taxon>
        <taxon>Pentapetalae</taxon>
        <taxon>asterids</taxon>
        <taxon>lamiids</taxon>
        <taxon>Lamiales</taxon>
        <taxon>Oleaceae</taxon>
        <taxon>Forsythieae</taxon>
        <taxon>Forsythia</taxon>
    </lineage>
</organism>
<protein>
    <recommendedName>
        <fullName evidence="5">Late embryogenesis abundant protein LEA-2 subgroup domain-containing protein</fullName>
    </recommendedName>
</protein>
<dbReference type="EMBL" id="JBFOLJ010000002">
    <property type="protein sequence ID" value="KAL2555051.1"/>
    <property type="molecule type" value="Genomic_DNA"/>
</dbReference>
<name>A0ABD1WZQ6_9LAMI</name>
<dbReference type="InterPro" id="IPR044839">
    <property type="entry name" value="NDR1-like"/>
</dbReference>
<keyword evidence="4" id="KW-1185">Reference proteome</keyword>